<evidence type="ECO:0000313" key="2">
    <source>
        <dbReference type="Proteomes" id="UP001054945"/>
    </source>
</evidence>
<dbReference type="AlphaFoldDB" id="A0AAV4U567"/>
<name>A0AAV4U567_CAEEX</name>
<protein>
    <submittedName>
        <fullName evidence="1">Uncharacterized protein</fullName>
    </submittedName>
</protein>
<keyword evidence="2" id="KW-1185">Reference proteome</keyword>
<reference evidence="1 2" key="1">
    <citation type="submission" date="2021-06" db="EMBL/GenBank/DDBJ databases">
        <title>Caerostris extrusa draft genome.</title>
        <authorList>
            <person name="Kono N."/>
            <person name="Arakawa K."/>
        </authorList>
    </citation>
    <scope>NUCLEOTIDE SEQUENCE [LARGE SCALE GENOMIC DNA]</scope>
</reference>
<dbReference type="EMBL" id="BPLR01012291">
    <property type="protein sequence ID" value="GIY52797.1"/>
    <property type="molecule type" value="Genomic_DNA"/>
</dbReference>
<proteinExistence type="predicted"/>
<comment type="caution">
    <text evidence="1">The sequence shown here is derived from an EMBL/GenBank/DDBJ whole genome shotgun (WGS) entry which is preliminary data.</text>
</comment>
<sequence>MRARALATRPLGPGPQDLVTKLKCKHSTADKMRIFCVNCLVPSWAMTIAKFTKVLSRQELDITVRLKVLTPLSYHSRKIVQATK</sequence>
<accession>A0AAV4U567</accession>
<dbReference type="Proteomes" id="UP001054945">
    <property type="component" value="Unassembled WGS sequence"/>
</dbReference>
<evidence type="ECO:0000313" key="1">
    <source>
        <dbReference type="EMBL" id="GIY52797.1"/>
    </source>
</evidence>
<gene>
    <name evidence="1" type="ORF">CEXT_655711</name>
</gene>
<organism evidence="1 2">
    <name type="scientific">Caerostris extrusa</name>
    <name type="common">Bark spider</name>
    <name type="synonym">Caerostris bankana</name>
    <dbReference type="NCBI Taxonomy" id="172846"/>
    <lineage>
        <taxon>Eukaryota</taxon>
        <taxon>Metazoa</taxon>
        <taxon>Ecdysozoa</taxon>
        <taxon>Arthropoda</taxon>
        <taxon>Chelicerata</taxon>
        <taxon>Arachnida</taxon>
        <taxon>Araneae</taxon>
        <taxon>Araneomorphae</taxon>
        <taxon>Entelegynae</taxon>
        <taxon>Araneoidea</taxon>
        <taxon>Araneidae</taxon>
        <taxon>Caerostris</taxon>
    </lineage>
</organism>